<dbReference type="AlphaFoldDB" id="A0AAD9EHG5"/>
<sequence>MYVSTKRSNFPGPRVNGRIQLRSRAGGQRNRHRTWHAGLHNRSLAISLLTSWTLAARARACCVRSTGEGERKRFMVVWGPRNRGDHGPAAVDAVFLREWGEWEAGLRAMCMAMGGFDLSVVTDFRKGATLSRMLLASLRIWLHLKP</sequence>
<evidence type="ECO:0000313" key="2">
    <source>
        <dbReference type="Proteomes" id="UP001243330"/>
    </source>
</evidence>
<dbReference type="EMBL" id="JAQOWY010000196">
    <property type="protein sequence ID" value="KAK1847637.1"/>
    <property type="molecule type" value="Genomic_DNA"/>
</dbReference>
<keyword evidence="2" id="KW-1185">Reference proteome</keyword>
<accession>A0AAD9EHG5</accession>
<gene>
    <name evidence="1" type="ORF">CCHR01_09729</name>
</gene>
<protein>
    <submittedName>
        <fullName evidence="1">Uncharacterized protein</fullName>
    </submittedName>
</protein>
<reference evidence="1" key="1">
    <citation type="submission" date="2023-01" db="EMBL/GenBank/DDBJ databases">
        <title>Colletotrichum chrysophilum M932 genome sequence.</title>
        <authorList>
            <person name="Baroncelli R."/>
        </authorList>
    </citation>
    <scope>NUCLEOTIDE SEQUENCE</scope>
    <source>
        <strain evidence="1">M932</strain>
    </source>
</reference>
<organism evidence="1 2">
    <name type="scientific">Colletotrichum chrysophilum</name>
    <dbReference type="NCBI Taxonomy" id="1836956"/>
    <lineage>
        <taxon>Eukaryota</taxon>
        <taxon>Fungi</taxon>
        <taxon>Dikarya</taxon>
        <taxon>Ascomycota</taxon>
        <taxon>Pezizomycotina</taxon>
        <taxon>Sordariomycetes</taxon>
        <taxon>Hypocreomycetidae</taxon>
        <taxon>Glomerellales</taxon>
        <taxon>Glomerellaceae</taxon>
        <taxon>Colletotrichum</taxon>
        <taxon>Colletotrichum gloeosporioides species complex</taxon>
    </lineage>
</organism>
<name>A0AAD9EHG5_9PEZI</name>
<comment type="caution">
    <text evidence="1">The sequence shown here is derived from an EMBL/GenBank/DDBJ whole genome shotgun (WGS) entry which is preliminary data.</text>
</comment>
<proteinExistence type="predicted"/>
<evidence type="ECO:0000313" key="1">
    <source>
        <dbReference type="EMBL" id="KAK1847637.1"/>
    </source>
</evidence>
<dbReference type="Proteomes" id="UP001243330">
    <property type="component" value="Unassembled WGS sequence"/>
</dbReference>